<dbReference type="PANTHER" id="PTHR43712:SF2">
    <property type="entry name" value="O-METHYLTRANSFERASE CICE"/>
    <property type="match status" value="1"/>
</dbReference>
<evidence type="ECO:0000256" key="2">
    <source>
        <dbReference type="ARBA" id="ARBA00022679"/>
    </source>
</evidence>
<accession>A0A485M612</accession>
<dbReference type="CDD" id="cd02440">
    <property type="entry name" value="AdoMet_MTases"/>
    <property type="match status" value="1"/>
</dbReference>
<dbReference type="EMBL" id="CAADRN010000178">
    <property type="protein sequence ID" value="VFU14651.1"/>
    <property type="molecule type" value="Genomic_DNA"/>
</dbReference>
<dbReference type="InterPro" id="IPR001077">
    <property type="entry name" value="COMT_C"/>
</dbReference>
<evidence type="ECO:0000256" key="1">
    <source>
        <dbReference type="ARBA" id="ARBA00022603"/>
    </source>
</evidence>
<dbReference type="AlphaFoldDB" id="A0A485M612"/>
<dbReference type="GO" id="GO:0032259">
    <property type="term" value="P:methylation"/>
    <property type="evidence" value="ECO:0007669"/>
    <property type="project" value="UniProtKB-KW"/>
</dbReference>
<evidence type="ECO:0000256" key="3">
    <source>
        <dbReference type="ARBA" id="ARBA00022691"/>
    </source>
</evidence>
<dbReference type="GO" id="GO:0008171">
    <property type="term" value="F:O-methyltransferase activity"/>
    <property type="evidence" value="ECO:0007669"/>
    <property type="project" value="InterPro"/>
</dbReference>
<keyword evidence="1 5" id="KW-0489">Methyltransferase</keyword>
<keyword evidence="2 5" id="KW-0808">Transferase</keyword>
<proteinExistence type="predicted"/>
<keyword evidence="3" id="KW-0949">S-adenosyl-L-methionine</keyword>
<organism evidence="5">
    <name type="scientific">anaerobic digester metagenome</name>
    <dbReference type="NCBI Taxonomy" id="1263854"/>
    <lineage>
        <taxon>unclassified sequences</taxon>
        <taxon>metagenomes</taxon>
        <taxon>ecological metagenomes</taxon>
    </lineage>
</organism>
<dbReference type="PROSITE" id="PS51683">
    <property type="entry name" value="SAM_OMT_II"/>
    <property type="match status" value="1"/>
</dbReference>
<name>A0A485M612_9ZZZZ</name>
<dbReference type="InterPro" id="IPR016461">
    <property type="entry name" value="COMT-like"/>
</dbReference>
<dbReference type="Gene3D" id="3.40.50.150">
    <property type="entry name" value="Vaccinia Virus protein VP39"/>
    <property type="match status" value="1"/>
</dbReference>
<evidence type="ECO:0000313" key="5">
    <source>
        <dbReference type="EMBL" id="VFU14651.1"/>
    </source>
</evidence>
<feature type="domain" description="O-methyltransferase C-terminal" evidence="4">
    <location>
        <begin position="26"/>
        <end position="202"/>
    </location>
</feature>
<dbReference type="Pfam" id="PF00891">
    <property type="entry name" value="Methyltransf_2"/>
    <property type="match status" value="1"/>
</dbReference>
<dbReference type="InterPro" id="IPR029063">
    <property type="entry name" value="SAM-dependent_MTases_sf"/>
</dbReference>
<evidence type="ECO:0000259" key="4">
    <source>
        <dbReference type="Pfam" id="PF00891"/>
    </source>
</evidence>
<reference evidence="5" key="1">
    <citation type="submission" date="2019-03" db="EMBL/GenBank/DDBJ databases">
        <authorList>
            <person name="Hao L."/>
        </authorList>
    </citation>
    <scope>NUCLEOTIDE SEQUENCE</scope>
</reference>
<dbReference type="PANTHER" id="PTHR43712">
    <property type="entry name" value="PUTATIVE (AFU_ORTHOLOGUE AFUA_4G14580)-RELATED"/>
    <property type="match status" value="1"/>
</dbReference>
<dbReference type="SUPFAM" id="SSF53335">
    <property type="entry name" value="S-adenosyl-L-methionine-dependent methyltransferases"/>
    <property type="match status" value="1"/>
</dbReference>
<gene>
    <name evidence="5" type="ORF">SCFA_2590004</name>
</gene>
<protein>
    <submittedName>
        <fullName evidence="5">O-methyltransferase</fullName>
    </submittedName>
</protein>
<sequence length="221" mass="24202">MHAYNLMKAWIQLPEVMFSGKPVSKKDAPRHTKDFIRAMSHHARQSALQIADYCLKDLPAGSRVLDVGGGPLTYAIAFAGKGAVVTILDLPEVIDMMQPELDKNLPVKLVKGDFTIGLPAGPYDLVYLGNVCHIYGERENRRLFIDAAKELTPGGRIVINDMIRGTGVMPAIFAVNMLINTPSGGTWTFEQYQSWLNAAGFSAISWEEVAGRQLIKATIAS</sequence>